<feature type="compositionally biased region" description="Acidic residues" evidence="2">
    <location>
        <begin position="1061"/>
        <end position="1078"/>
    </location>
</feature>
<evidence type="ECO:0000259" key="3">
    <source>
        <dbReference type="PROSITE" id="PS51192"/>
    </source>
</evidence>
<feature type="compositionally biased region" description="Pro residues" evidence="2">
    <location>
        <begin position="383"/>
        <end position="392"/>
    </location>
</feature>
<dbReference type="InterPro" id="IPR027417">
    <property type="entry name" value="P-loop_NTPase"/>
</dbReference>
<dbReference type="SMART" id="SM00490">
    <property type="entry name" value="HELICc"/>
    <property type="match status" value="1"/>
</dbReference>
<dbReference type="GO" id="GO:0005634">
    <property type="term" value="C:nucleus"/>
    <property type="evidence" value="ECO:0007669"/>
    <property type="project" value="TreeGrafter"/>
</dbReference>
<feature type="compositionally biased region" description="Basic and acidic residues" evidence="2">
    <location>
        <begin position="703"/>
        <end position="715"/>
    </location>
</feature>
<feature type="domain" description="Helicase C-terminal" evidence="4">
    <location>
        <begin position="817"/>
        <end position="980"/>
    </location>
</feature>
<protein>
    <recommendedName>
        <fullName evidence="7">SNF2 super family</fullName>
    </recommendedName>
</protein>
<accession>A0A830HH49</accession>
<feature type="region of interest" description="Disordered" evidence="2">
    <location>
        <begin position="87"/>
        <end position="106"/>
    </location>
</feature>
<name>A0A830HH49_9CHLO</name>
<dbReference type="GO" id="GO:0005524">
    <property type="term" value="F:ATP binding"/>
    <property type="evidence" value="ECO:0007669"/>
    <property type="project" value="InterPro"/>
</dbReference>
<organism evidence="5 6">
    <name type="scientific">Pycnococcus provasolii</name>
    <dbReference type="NCBI Taxonomy" id="41880"/>
    <lineage>
        <taxon>Eukaryota</taxon>
        <taxon>Viridiplantae</taxon>
        <taxon>Chlorophyta</taxon>
        <taxon>Pseudoscourfieldiophyceae</taxon>
        <taxon>Pseudoscourfieldiales</taxon>
        <taxon>Pycnococcaceae</taxon>
        <taxon>Pycnococcus</taxon>
    </lineage>
</organism>
<evidence type="ECO:0000259" key="4">
    <source>
        <dbReference type="PROSITE" id="PS51194"/>
    </source>
</evidence>
<dbReference type="SUPFAM" id="SSF52540">
    <property type="entry name" value="P-loop containing nucleoside triphosphate hydrolases"/>
    <property type="match status" value="2"/>
</dbReference>
<dbReference type="InterPro" id="IPR038718">
    <property type="entry name" value="SNF2-like_sf"/>
</dbReference>
<dbReference type="PANTHER" id="PTHR45629">
    <property type="entry name" value="SNF2/RAD54 FAMILY MEMBER"/>
    <property type="match status" value="1"/>
</dbReference>
<keyword evidence="6" id="KW-1185">Reference proteome</keyword>
<dbReference type="SMART" id="SM00487">
    <property type="entry name" value="DEXDc"/>
    <property type="match status" value="1"/>
</dbReference>
<dbReference type="CDD" id="cd18793">
    <property type="entry name" value="SF2_C_SNF"/>
    <property type="match status" value="1"/>
</dbReference>
<dbReference type="AlphaFoldDB" id="A0A830HH49"/>
<dbReference type="InterPro" id="IPR050496">
    <property type="entry name" value="SNF2_RAD54_helicase_repair"/>
</dbReference>
<dbReference type="Pfam" id="PF00271">
    <property type="entry name" value="Helicase_C"/>
    <property type="match status" value="1"/>
</dbReference>
<dbReference type="InterPro" id="IPR000330">
    <property type="entry name" value="SNF2_N"/>
</dbReference>
<evidence type="ECO:0000313" key="5">
    <source>
        <dbReference type="EMBL" id="GHP06112.1"/>
    </source>
</evidence>
<dbReference type="InterPro" id="IPR049730">
    <property type="entry name" value="SNF2/RAD54-like_C"/>
</dbReference>
<dbReference type="GO" id="GO:0016787">
    <property type="term" value="F:hydrolase activity"/>
    <property type="evidence" value="ECO:0007669"/>
    <property type="project" value="UniProtKB-KW"/>
</dbReference>
<feature type="domain" description="Helicase ATP-binding" evidence="3">
    <location>
        <begin position="429"/>
        <end position="634"/>
    </location>
</feature>
<dbReference type="PROSITE" id="PS51194">
    <property type="entry name" value="HELICASE_CTER"/>
    <property type="match status" value="1"/>
</dbReference>
<dbReference type="FunFam" id="3.40.50.10810:FF:000094">
    <property type="entry name" value="DNA excision repair protein ERCC-6"/>
    <property type="match status" value="1"/>
</dbReference>
<keyword evidence="1" id="KW-0378">Hydrolase</keyword>
<dbReference type="PROSITE" id="PS51192">
    <property type="entry name" value="HELICASE_ATP_BIND_1"/>
    <property type="match status" value="1"/>
</dbReference>
<reference evidence="5" key="1">
    <citation type="submission" date="2020-10" db="EMBL/GenBank/DDBJ databases">
        <title>Unveiling of a novel bifunctional photoreceptor, Dualchrome1, isolated from a cosmopolitan green alga.</title>
        <authorList>
            <person name="Suzuki S."/>
            <person name="Kawachi M."/>
        </authorList>
    </citation>
    <scope>NUCLEOTIDE SEQUENCE</scope>
    <source>
        <strain evidence="5">NIES 2893</strain>
    </source>
</reference>
<feature type="region of interest" description="Disordered" evidence="2">
    <location>
        <begin position="1"/>
        <end position="37"/>
    </location>
</feature>
<feature type="region of interest" description="Disordered" evidence="2">
    <location>
        <begin position="1061"/>
        <end position="1094"/>
    </location>
</feature>
<sequence length="1237" mass="132938">MTKGWVGRSRSPSPEPDSRGGGDVDDVDVPSRHPDASESAFLASLQNLNATNGALGGVGISVKSHDDVAAQIQRKLQEEERELALAQAQKQAQKKQKTTASQKNNKNASVQLFDAAFDAAFASTSAADAPQASHAQQQQQQQQQRKRRLGLTVPVSDASVPDAAKLATSISRAGARTAAIESNRARTTMLPASSLPAPPPQARPMHRPPATGAAASFHARQAEAAAKIAAKQRKEREAAMARVPKKGKVRTATATAKPMPPPPPPLRAAATAAAKAAKAQAAAAGAVAFVEKDDKDITTTTKPLPPPPPPIRAAAAKAAKAAAAAFAAIDEDDEDEDDEYGATDDEDEDDEEFDEDDNDIDFEFASKSKNKSKSKSKSSPSSPSSPPSPFLPPGGGADNITLLDESFSVPKLIWDKLFRYQQTGVQWLCELHAQRSGGIVGDEMGLGKTVQICAFFAALHRSGLYKPSLVVCPATVMEQWRDELVKWTGGLFHVCILHASADRRGGAGAGNRQEDEDEEEEQFARGALVANPSGGVRRRANNSGRVKRLKQALRSTNTVVITTYDMVRAMRDHLIPVRWGYVVLDEGHKIRNPDADITITCKCLRTVHRTILSGAPIQNHLTELWSLFDFVFPGRLGTLPVFQAQYAIPIQIGGYTNATPLQVQTAYQCSVSLRDLVTPYLLRRMKCDVMTTAPDEGGGSGGDKQHDIDDSKDGGMDKMDKIVLPKKTEQVLFCSLTPVQLQAYRSYLASKECSDILEEDDLNIDPDRRKSRRRKLLAGIDTLRKVCNHPDLLDRVASVVSNDPDYGNVERSGKLTVLDKILQEWHSKGHRCLVFTQTQQMLDIIERHVFEKHGETFQYRRMDGSTAVDRRAGLMAEFNAPDSGIFLFLLTTRVGGLGTNLIGADRVVIFDPDWNPSTDIQARERAWRIGQTKDVTIYRLITTGTIEEKVYHRQIYKSLLTEKVLRDPKQKRLFSSRDLRDLFSLGAEYENVPIKSAATQVAESSMHAMRGGGGLETMQIFGEAMEDHRKAQAVQPSDSSAAAAAAAAPMLDAWGDYDYDGEYDDLLPPPGDEEEMDQDALLPKDNPQPPEPSKETAILDELLRSSIAGAVDHDAVVGAGLDCGDGNGSGGGDVGRRLGLRAEAARSARLAAQAVQKSSSACAKSGGVHVPTWTGRAGSAGAPGSRFGAVGTGASVARVGSSAEGCAAGTTPIGIGSGGILAQIRARANASKNAGAM</sequence>
<feature type="compositionally biased region" description="Low complexity" evidence="2">
    <location>
        <begin position="124"/>
        <end position="143"/>
    </location>
</feature>
<proteinExistence type="predicted"/>
<dbReference type="Gene3D" id="3.40.50.10810">
    <property type="entry name" value="Tandem AAA-ATPase domain"/>
    <property type="match status" value="1"/>
</dbReference>
<comment type="caution">
    <text evidence="5">The sequence shown here is derived from an EMBL/GenBank/DDBJ whole genome shotgun (WGS) entry which is preliminary data.</text>
</comment>
<evidence type="ECO:0000313" key="6">
    <source>
        <dbReference type="Proteomes" id="UP000660262"/>
    </source>
</evidence>
<feature type="compositionally biased region" description="Acidic residues" evidence="2">
    <location>
        <begin position="329"/>
        <end position="362"/>
    </location>
</feature>
<evidence type="ECO:0008006" key="7">
    <source>
        <dbReference type="Google" id="ProtNLM"/>
    </source>
</evidence>
<feature type="compositionally biased region" description="Low complexity" evidence="2">
    <location>
        <begin position="312"/>
        <end position="328"/>
    </location>
</feature>
<dbReference type="Pfam" id="PF00176">
    <property type="entry name" value="SNF2-rel_dom"/>
    <property type="match status" value="2"/>
</dbReference>
<feature type="region of interest" description="Disordered" evidence="2">
    <location>
        <begin position="124"/>
        <end position="268"/>
    </location>
</feature>
<dbReference type="Gene3D" id="3.40.50.300">
    <property type="entry name" value="P-loop containing nucleotide triphosphate hydrolases"/>
    <property type="match status" value="1"/>
</dbReference>
<evidence type="ECO:0000256" key="1">
    <source>
        <dbReference type="ARBA" id="ARBA00022801"/>
    </source>
</evidence>
<gene>
    <name evidence="5" type="ORF">PPROV_000485900</name>
</gene>
<dbReference type="GO" id="GO:0006283">
    <property type="term" value="P:transcription-coupled nucleotide-excision repair"/>
    <property type="evidence" value="ECO:0007669"/>
    <property type="project" value="TreeGrafter"/>
</dbReference>
<dbReference type="Proteomes" id="UP000660262">
    <property type="component" value="Unassembled WGS sequence"/>
</dbReference>
<evidence type="ECO:0000256" key="2">
    <source>
        <dbReference type="SAM" id="MobiDB-lite"/>
    </source>
</evidence>
<dbReference type="OrthoDB" id="413460at2759"/>
<dbReference type="GO" id="GO:0008094">
    <property type="term" value="F:ATP-dependent activity, acting on DNA"/>
    <property type="evidence" value="ECO:0007669"/>
    <property type="project" value="TreeGrafter"/>
</dbReference>
<dbReference type="InterPro" id="IPR001650">
    <property type="entry name" value="Helicase_C-like"/>
</dbReference>
<dbReference type="PANTHER" id="PTHR45629:SF7">
    <property type="entry name" value="DNA EXCISION REPAIR PROTEIN ERCC-6-RELATED"/>
    <property type="match status" value="1"/>
</dbReference>
<dbReference type="InterPro" id="IPR014001">
    <property type="entry name" value="Helicase_ATP-bd"/>
</dbReference>
<dbReference type="EMBL" id="BNJQ01000012">
    <property type="protein sequence ID" value="GHP06112.1"/>
    <property type="molecule type" value="Genomic_DNA"/>
</dbReference>
<feature type="region of interest" description="Disordered" evidence="2">
    <location>
        <begin position="692"/>
        <end position="715"/>
    </location>
</feature>
<feature type="region of interest" description="Disordered" evidence="2">
    <location>
        <begin position="297"/>
        <end position="397"/>
    </location>
</feature>